<dbReference type="PANTHER" id="PTHR35007">
    <property type="entry name" value="INTEGRAL MEMBRANE PROTEIN-RELATED"/>
    <property type="match status" value="1"/>
</dbReference>
<keyword evidence="5" id="KW-0472">Membrane</keyword>
<evidence type="ECO:0000256" key="3">
    <source>
        <dbReference type="ARBA" id="ARBA00022692"/>
    </source>
</evidence>
<name>A0A852WD33_9MICO</name>
<sequence length="211" mass="22140">MRSMTVLTCLLLALATVLWPSRSPGSGAPGRLGWTPPRGQVERAGGRAPPLAAFRTRWPVRQRDLAATEDVADALVLISLALRAGLPLVEALQHVQSGAVGRVRVELGAVVAALRWGCSAHEAWSYAGARWRAAALATHLAEQTGAAPSALIERAAGRLREERERERERAAARAGVLLVLPLGLGFLPAFACTAVVPVVLSLATGVLESGA</sequence>
<dbReference type="InterPro" id="IPR018076">
    <property type="entry name" value="T2SS_GspF_dom"/>
</dbReference>
<organism evidence="9 10">
    <name type="scientific">Pedococcus badiiscoriae</name>
    <dbReference type="NCBI Taxonomy" id="642776"/>
    <lineage>
        <taxon>Bacteria</taxon>
        <taxon>Bacillati</taxon>
        <taxon>Actinomycetota</taxon>
        <taxon>Actinomycetes</taxon>
        <taxon>Micrococcales</taxon>
        <taxon>Intrasporangiaceae</taxon>
        <taxon>Pedococcus</taxon>
    </lineage>
</organism>
<accession>A0A852WD33</accession>
<dbReference type="AlphaFoldDB" id="A0A852WD33"/>
<comment type="subcellular location">
    <subcellularLocation>
        <location evidence="1">Cell membrane</location>
        <topology evidence="1">Multi-pass membrane protein</topology>
    </subcellularLocation>
</comment>
<dbReference type="Pfam" id="PF00482">
    <property type="entry name" value="T2SSF"/>
    <property type="match status" value="1"/>
</dbReference>
<keyword evidence="2" id="KW-1003">Cell membrane</keyword>
<keyword evidence="4" id="KW-1133">Transmembrane helix</keyword>
<dbReference type="InterPro" id="IPR042094">
    <property type="entry name" value="T2SS_GspF_sf"/>
</dbReference>
<dbReference type="EMBL" id="JACCAB010000001">
    <property type="protein sequence ID" value="NYG06600.1"/>
    <property type="molecule type" value="Genomic_DNA"/>
</dbReference>
<evidence type="ECO:0000313" key="9">
    <source>
        <dbReference type="EMBL" id="NYG06600.1"/>
    </source>
</evidence>
<evidence type="ECO:0000256" key="4">
    <source>
        <dbReference type="ARBA" id="ARBA00022989"/>
    </source>
</evidence>
<feature type="region of interest" description="Disordered" evidence="6">
    <location>
        <begin position="24"/>
        <end position="45"/>
    </location>
</feature>
<evidence type="ECO:0000256" key="6">
    <source>
        <dbReference type="SAM" id="MobiDB-lite"/>
    </source>
</evidence>
<evidence type="ECO:0000256" key="1">
    <source>
        <dbReference type="ARBA" id="ARBA00004651"/>
    </source>
</evidence>
<keyword evidence="7" id="KW-0732">Signal</keyword>
<feature type="domain" description="Type II secretion system protein GspF" evidence="8">
    <location>
        <begin position="77"/>
        <end position="191"/>
    </location>
</feature>
<evidence type="ECO:0000256" key="7">
    <source>
        <dbReference type="SAM" id="SignalP"/>
    </source>
</evidence>
<dbReference type="PANTHER" id="PTHR35007:SF3">
    <property type="entry name" value="POSSIBLE CONSERVED ALANINE RICH MEMBRANE PROTEIN"/>
    <property type="match status" value="1"/>
</dbReference>
<keyword evidence="3" id="KW-0812">Transmembrane</keyword>
<evidence type="ECO:0000256" key="2">
    <source>
        <dbReference type="ARBA" id="ARBA00022475"/>
    </source>
</evidence>
<evidence type="ECO:0000313" key="10">
    <source>
        <dbReference type="Proteomes" id="UP000573599"/>
    </source>
</evidence>
<feature type="signal peptide" evidence="7">
    <location>
        <begin position="1"/>
        <end position="20"/>
    </location>
</feature>
<feature type="chain" id="PRO_5038403912" evidence="7">
    <location>
        <begin position="21"/>
        <end position="211"/>
    </location>
</feature>
<dbReference type="GO" id="GO:0005886">
    <property type="term" value="C:plasma membrane"/>
    <property type="evidence" value="ECO:0007669"/>
    <property type="project" value="UniProtKB-SubCell"/>
</dbReference>
<evidence type="ECO:0000259" key="8">
    <source>
        <dbReference type="Pfam" id="PF00482"/>
    </source>
</evidence>
<comment type="caution">
    <text evidence="9">The sequence shown here is derived from an EMBL/GenBank/DDBJ whole genome shotgun (WGS) entry which is preliminary data.</text>
</comment>
<gene>
    <name evidence="9" type="ORF">BJ986_001087</name>
</gene>
<protein>
    <submittedName>
        <fullName evidence="9">Flp pilus assembly protein TadB</fullName>
    </submittedName>
</protein>
<dbReference type="Gene3D" id="1.20.81.30">
    <property type="entry name" value="Type II secretion system (T2SS), domain F"/>
    <property type="match status" value="1"/>
</dbReference>
<evidence type="ECO:0000256" key="5">
    <source>
        <dbReference type="ARBA" id="ARBA00023136"/>
    </source>
</evidence>
<keyword evidence="10" id="KW-1185">Reference proteome</keyword>
<reference evidence="9 10" key="1">
    <citation type="submission" date="2020-07" db="EMBL/GenBank/DDBJ databases">
        <title>Sequencing the genomes of 1000 actinobacteria strains.</title>
        <authorList>
            <person name="Klenk H.-P."/>
        </authorList>
    </citation>
    <scope>NUCLEOTIDE SEQUENCE [LARGE SCALE GENOMIC DNA]</scope>
    <source>
        <strain evidence="9 10">DSM 23987</strain>
    </source>
</reference>
<proteinExistence type="predicted"/>
<dbReference type="Proteomes" id="UP000573599">
    <property type="component" value="Unassembled WGS sequence"/>
</dbReference>